<feature type="domain" description="Histidine kinase" evidence="7">
    <location>
        <begin position="159"/>
        <end position="373"/>
    </location>
</feature>
<gene>
    <name evidence="10" type="ORF">ACFO4O_13340</name>
</gene>
<dbReference type="PROSITE" id="PS50109">
    <property type="entry name" value="HIS_KIN"/>
    <property type="match status" value="1"/>
</dbReference>
<evidence type="ECO:0000256" key="5">
    <source>
        <dbReference type="ARBA" id="ARBA00022777"/>
    </source>
</evidence>
<keyword evidence="10" id="KW-0547">Nucleotide-binding</keyword>
<evidence type="ECO:0000259" key="8">
    <source>
        <dbReference type="PROSITE" id="PS50110"/>
    </source>
</evidence>
<dbReference type="PRINTS" id="PR00344">
    <property type="entry name" value="BCTRLSENSOR"/>
</dbReference>
<dbReference type="InterPro" id="IPR000700">
    <property type="entry name" value="PAS-assoc_C"/>
</dbReference>
<dbReference type="Gene3D" id="3.30.450.20">
    <property type="entry name" value="PAS domain"/>
    <property type="match status" value="1"/>
</dbReference>
<dbReference type="SUPFAM" id="SSF55874">
    <property type="entry name" value="ATPase domain of HSP90 chaperone/DNA topoisomerase II/histidine kinase"/>
    <property type="match status" value="1"/>
</dbReference>
<dbReference type="SMART" id="SM00388">
    <property type="entry name" value="HisKA"/>
    <property type="match status" value="1"/>
</dbReference>
<evidence type="ECO:0000313" key="10">
    <source>
        <dbReference type="EMBL" id="MFC4701152.1"/>
    </source>
</evidence>
<dbReference type="InterPro" id="IPR036097">
    <property type="entry name" value="HisK_dim/P_sf"/>
</dbReference>
<dbReference type="InterPro" id="IPR013655">
    <property type="entry name" value="PAS_fold_3"/>
</dbReference>
<accession>A0ABV9LXE7</accession>
<keyword evidence="10" id="KW-0067">ATP-binding</keyword>
<dbReference type="SMART" id="SM00086">
    <property type="entry name" value="PAC"/>
    <property type="match status" value="1"/>
</dbReference>
<dbReference type="InterPro" id="IPR004358">
    <property type="entry name" value="Sig_transdc_His_kin-like_C"/>
</dbReference>
<evidence type="ECO:0000313" key="11">
    <source>
        <dbReference type="Proteomes" id="UP001595897"/>
    </source>
</evidence>
<dbReference type="PANTHER" id="PTHR43047">
    <property type="entry name" value="TWO-COMPONENT HISTIDINE PROTEIN KINASE"/>
    <property type="match status" value="1"/>
</dbReference>
<comment type="catalytic activity">
    <reaction evidence="1">
        <text>ATP + protein L-histidine = ADP + protein N-phospho-L-histidine.</text>
        <dbReference type="EC" id="2.7.13.3"/>
    </reaction>
</comment>
<dbReference type="InterPro" id="IPR003594">
    <property type="entry name" value="HATPase_dom"/>
</dbReference>
<dbReference type="Gene3D" id="3.30.565.10">
    <property type="entry name" value="Histidine kinase-like ATPase, C-terminal domain"/>
    <property type="match status" value="1"/>
</dbReference>
<comment type="caution">
    <text evidence="10">The sequence shown here is derived from an EMBL/GenBank/DDBJ whole genome shotgun (WGS) entry which is preliminary data.</text>
</comment>
<dbReference type="Pfam" id="PF00072">
    <property type="entry name" value="Response_reg"/>
    <property type="match status" value="1"/>
</dbReference>
<organism evidence="10 11">
    <name type="scientific">Glaciecola siphonariae</name>
    <dbReference type="NCBI Taxonomy" id="521012"/>
    <lineage>
        <taxon>Bacteria</taxon>
        <taxon>Pseudomonadati</taxon>
        <taxon>Pseudomonadota</taxon>
        <taxon>Gammaproteobacteria</taxon>
        <taxon>Alteromonadales</taxon>
        <taxon>Alteromonadaceae</taxon>
        <taxon>Glaciecola</taxon>
    </lineage>
</organism>
<protein>
    <recommendedName>
        <fullName evidence="2">histidine kinase</fullName>
        <ecNumber evidence="2">2.7.13.3</ecNumber>
    </recommendedName>
</protein>
<evidence type="ECO:0000256" key="6">
    <source>
        <dbReference type="PROSITE-ProRule" id="PRU00169"/>
    </source>
</evidence>
<reference evidence="11" key="1">
    <citation type="journal article" date="2019" name="Int. J. Syst. Evol. Microbiol.">
        <title>The Global Catalogue of Microorganisms (GCM) 10K type strain sequencing project: providing services to taxonomists for standard genome sequencing and annotation.</title>
        <authorList>
            <consortium name="The Broad Institute Genomics Platform"/>
            <consortium name="The Broad Institute Genome Sequencing Center for Infectious Disease"/>
            <person name="Wu L."/>
            <person name="Ma J."/>
        </authorList>
    </citation>
    <scope>NUCLEOTIDE SEQUENCE [LARGE SCALE GENOMIC DNA]</scope>
    <source>
        <strain evidence="11">KACC 12507</strain>
    </source>
</reference>
<keyword evidence="5" id="KW-0418">Kinase</keyword>
<evidence type="ECO:0000256" key="3">
    <source>
        <dbReference type="ARBA" id="ARBA00022553"/>
    </source>
</evidence>
<proteinExistence type="predicted"/>
<dbReference type="InterPro" id="IPR011006">
    <property type="entry name" value="CheY-like_superfamily"/>
</dbReference>
<dbReference type="InterPro" id="IPR003661">
    <property type="entry name" value="HisK_dim/P_dom"/>
</dbReference>
<dbReference type="Proteomes" id="UP001595897">
    <property type="component" value="Unassembled WGS sequence"/>
</dbReference>
<dbReference type="PROSITE" id="PS50113">
    <property type="entry name" value="PAC"/>
    <property type="match status" value="1"/>
</dbReference>
<dbReference type="SMART" id="SM00448">
    <property type="entry name" value="REC"/>
    <property type="match status" value="1"/>
</dbReference>
<dbReference type="CDD" id="cd17546">
    <property type="entry name" value="REC_hyHK_CKI1_RcsC-like"/>
    <property type="match status" value="1"/>
</dbReference>
<dbReference type="NCBIfam" id="TIGR00229">
    <property type="entry name" value="sensory_box"/>
    <property type="match status" value="1"/>
</dbReference>
<dbReference type="CDD" id="cd00082">
    <property type="entry name" value="HisKA"/>
    <property type="match status" value="1"/>
</dbReference>
<feature type="modified residue" description="4-aspartylphosphate" evidence="6">
    <location>
        <position position="447"/>
    </location>
</feature>
<keyword evidence="3 6" id="KW-0597">Phosphoprotein</keyword>
<evidence type="ECO:0000256" key="1">
    <source>
        <dbReference type="ARBA" id="ARBA00000085"/>
    </source>
</evidence>
<dbReference type="RefSeq" id="WP_382409322.1">
    <property type="nucleotide sequence ID" value="NZ_JBHSGU010000005.1"/>
</dbReference>
<dbReference type="InterPro" id="IPR000014">
    <property type="entry name" value="PAS"/>
</dbReference>
<dbReference type="SUPFAM" id="SSF47384">
    <property type="entry name" value="Homodimeric domain of signal transducing histidine kinase"/>
    <property type="match status" value="1"/>
</dbReference>
<evidence type="ECO:0000256" key="4">
    <source>
        <dbReference type="ARBA" id="ARBA00022679"/>
    </source>
</evidence>
<dbReference type="SUPFAM" id="SSF55785">
    <property type="entry name" value="PYP-like sensor domain (PAS domain)"/>
    <property type="match status" value="1"/>
</dbReference>
<name>A0ABV9LXE7_9ALTE</name>
<evidence type="ECO:0000256" key="2">
    <source>
        <dbReference type="ARBA" id="ARBA00012438"/>
    </source>
</evidence>
<sequence length="520" mass="58598">MSTSPHRLEKELYELVEKDEQIFKFIEQSSLDGMWYWDLENPEHEWMSERFWTTLGYDPKEMKHLASEWQDIINQEDLNLAFDNFTKHCENPEHPYDQIVRYTHKQGHTVWIRCRGLAIRDHEGKAVRMLGAHTDLTELKHTEEKLLETLKSRDLFFAKMSHEIRTPLHGIIALTDLLKTSNQDQSLTKTIETISTCGEQLLVLLDDLLTISKLKEQALYSSQEPVRLSEVTAHIADLFTAKAKEKQLSLTIDMPESTGGCVIMTDKVRLIQILSNLVNNAIKFTTSGKVTLDAECVADSVKIIIKDTGRGIEDVDTVLQAFKQEKANPYDDSGTGLGLEIVSRLCTELGHDMHIESTIDKGTTVTITCALAKKAASVDTIKQTKSQSQHSKFSLNSILIVDDNDINLEIACTMLEGVAHKIDRAHNGDEAVKKVIQENGYDCILMDLNMPIKDGFQATKEILQLGELELIPVIVAVSADAFDETLDTCKKVGMKGHLRKPFTRDSLISGLHEIILRPST</sequence>
<dbReference type="Pfam" id="PF02518">
    <property type="entry name" value="HATPase_c"/>
    <property type="match status" value="1"/>
</dbReference>
<dbReference type="Pfam" id="PF08447">
    <property type="entry name" value="PAS_3"/>
    <property type="match status" value="1"/>
</dbReference>
<feature type="domain" description="Response regulatory" evidence="8">
    <location>
        <begin position="397"/>
        <end position="515"/>
    </location>
</feature>
<dbReference type="InterPro" id="IPR035965">
    <property type="entry name" value="PAS-like_dom_sf"/>
</dbReference>
<evidence type="ECO:0000259" key="9">
    <source>
        <dbReference type="PROSITE" id="PS50113"/>
    </source>
</evidence>
<dbReference type="Gene3D" id="1.10.287.130">
    <property type="match status" value="1"/>
</dbReference>
<dbReference type="InterPro" id="IPR001789">
    <property type="entry name" value="Sig_transdc_resp-reg_receiver"/>
</dbReference>
<dbReference type="CDD" id="cd00130">
    <property type="entry name" value="PAS"/>
    <property type="match status" value="1"/>
</dbReference>
<dbReference type="PANTHER" id="PTHR43047:SF72">
    <property type="entry name" value="OSMOSENSING HISTIDINE PROTEIN KINASE SLN1"/>
    <property type="match status" value="1"/>
</dbReference>
<dbReference type="Pfam" id="PF00512">
    <property type="entry name" value="HisKA"/>
    <property type="match status" value="1"/>
</dbReference>
<keyword evidence="4" id="KW-0808">Transferase</keyword>
<dbReference type="Gene3D" id="3.40.50.2300">
    <property type="match status" value="1"/>
</dbReference>
<evidence type="ECO:0000259" key="7">
    <source>
        <dbReference type="PROSITE" id="PS50109"/>
    </source>
</evidence>
<dbReference type="SUPFAM" id="SSF52172">
    <property type="entry name" value="CheY-like"/>
    <property type="match status" value="1"/>
</dbReference>
<dbReference type="InterPro" id="IPR036890">
    <property type="entry name" value="HATPase_C_sf"/>
</dbReference>
<dbReference type="EC" id="2.7.13.3" evidence="2"/>
<dbReference type="InterPro" id="IPR001610">
    <property type="entry name" value="PAC"/>
</dbReference>
<dbReference type="InterPro" id="IPR005467">
    <property type="entry name" value="His_kinase_dom"/>
</dbReference>
<feature type="domain" description="PAC" evidence="9">
    <location>
        <begin position="96"/>
        <end position="148"/>
    </location>
</feature>
<keyword evidence="11" id="KW-1185">Reference proteome</keyword>
<dbReference type="EMBL" id="JBHSGU010000005">
    <property type="protein sequence ID" value="MFC4701152.1"/>
    <property type="molecule type" value="Genomic_DNA"/>
</dbReference>
<dbReference type="PROSITE" id="PS50110">
    <property type="entry name" value="RESPONSE_REGULATORY"/>
    <property type="match status" value="1"/>
</dbReference>
<dbReference type="GO" id="GO:0005524">
    <property type="term" value="F:ATP binding"/>
    <property type="evidence" value="ECO:0007669"/>
    <property type="project" value="UniProtKB-KW"/>
</dbReference>
<dbReference type="SMART" id="SM00387">
    <property type="entry name" value="HATPase_c"/>
    <property type="match status" value="1"/>
</dbReference>